<evidence type="ECO:0000313" key="5">
    <source>
        <dbReference type="EMBL" id="MBB5223435.1"/>
    </source>
</evidence>
<organism evidence="5 6">
    <name type="scientific">Amaricoccus macauensis</name>
    <dbReference type="NCBI Taxonomy" id="57001"/>
    <lineage>
        <taxon>Bacteria</taxon>
        <taxon>Pseudomonadati</taxon>
        <taxon>Pseudomonadota</taxon>
        <taxon>Alphaproteobacteria</taxon>
        <taxon>Rhodobacterales</taxon>
        <taxon>Paracoccaceae</taxon>
        <taxon>Amaricoccus</taxon>
    </lineage>
</organism>
<evidence type="ECO:0000313" key="6">
    <source>
        <dbReference type="Proteomes" id="UP000549457"/>
    </source>
</evidence>
<dbReference type="PANTHER" id="PTHR38011:SF7">
    <property type="entry name" value="2,5-DIAMINO-6-RIBOSYLAMINO-4(3H)-PYRIMIDINONE 5'-PHOSPHATE REDUCTASE"/>
    <property type="match status" value="1"/>
</dbReference>
<dbReference type="InterPro" id="IPR024072">
    <property type="entry name" value="DHFR-like_dom_sf"/>
</dbReference>
<sequence length="277" mass="29224">MQRADVTDAVWAALLARRNDDAAAGPSQEWSEAERAAWELYAPLATGHPGAHLFAQVGQSLDGRIATPSGDATDVSGPEGLKHLHRCRALADAVVVGVKTALQDDPRLTVRLVPGPSPARVIIDPRGRLPDSAKALTDASVRRVVIQASDRPRAPGVEVVRLTPAECGWIAPEDIAGALADLGFGRVLIEGGCVTIQRFLDAGLLHRLHVAVAPLIIGDGPSGLRTAPVARLRDALRPETRVYGLETDVVFDCALANPGNAKMSRCPTEPKVVAARA</sequence>
<dbReference type="Gene3D" id="3.40.430.10">
    <property type="entry name" value="Dihydrofolate Reductase, subunit A"/>
    <property type="match status" value="1"/>
</dbReference>
<dbReference type="Pfam" id="PF01872">
    <property type="entry name" value="RibD_C"/>
    <property type="match status" value="1"/>
</dbReference>
<keyword evidence="2" id="KW-0521">NADP</keyword>
<dbReference type="GO" id="GO:0008703">
    <property type="term" value="F:5-amino-6-(5-phosphoribosylamino)uracil reductase activity"/>
    <property type="evidence" value="ECO:0007669"/>
    <property type="project" value="InterPro"/>
</dbReference>
<name>A0A840SSB1_9RHOB</name>
<protein>
    <submittedName>
        <fullName evidence="5">Riboflavin-specific deaminase-like protein</fullName>
    </submittedName>
</protein>
<dbReference type="RefSeq" id="WP_184152207.1">
    <property type="nucleotide sequence ID" value="NZ_JACHFM010000003.1"/>
</dbReference>
<evidence type="ECO:0000256" key="3">
    <source>
        <dbReference type="ARBA" id="ARBA00023002"/>
    </source>
</evidence>
<dbReference type="SUPFAM" id="SSF53597">
    <property type="entry name" value="Dihydrofolate reductase-like"/>
    <property type="match status" value="1"/>
</dbReference>
<dbReference type="InterPro" id="IPR050765">
    <property type="entry name" value="Riboflavin_Biosynth_HTPR"/>
</dbReference>
<dbReference type="InterPro" id="IPR002734">
    <property type="entry name" value="RibDG_C"/>
</dbReference>
<accession>A0A840SSB1</accession>
<evidence type="ECO:0000256" key="1">
    <source>
        <dbReference type="ARBA" id="ARBA00005104"/>
    </source>
</evidence>
<dbReference type="AlphaFoldDB" id="A0A840SSB1"/>
<feature type="domain" description="Bacterial bifunctional deaminase-reductase C-terminal" evidence="4">
    <location>
        <begin position="52"/>
        <end position="222"/>
    </location>
</feature>
<comment type="caution">
    <text evidence="5">The sequence shown here is derived from an EMBL/GenBank/DDBJ whole genome shotgun (WGS) entry which is preliminary data.</text>
</comment>
<gene>
    <name evidence="5" type="ORF">HNP73_003382</name>
</gene>
<dbReference type="PANTHER" id="PTHR38011">
    <property type="entry name" value="DIHYDROFOLATE REDUCTASE FAMILY PROTEIN (AFU_ORTHOLOGUE AFUA_8G06820)"/>
    <property type="match status" value="1"/>
</dbReference>
<dbReference type="GO" id="GO:0009231">
    <property type="term" value="P:riboflavin biosynthetic process"/>
    <property type="evidence" value="ECO:0007669"/>
    <property type="project" value="InterPro"/>
</dbReference>
<evidence type="ECO:0000259" key="4">
    <source>
        <dbReference type="Pfam" id="PF01872"/>
    </source>
</evidence>
<reference evidence="5 6" key="1">
    <citation type="submission" date="2020-08" db="EMBL/GenBank/DDBJ databases">
        <title>Genomic Encyclopedia of Type Strains, Phase IV (KMG-IV): sequencing the most valuable type-strain genomes for metagenomic binning, comparative biology and taxonomic classification.</title>
        <authorList>
            <person name="Goeker M."/>
        </authorList>
    </citation>
    <scope>NUCLEOTIDE SEQUENCE [LARGE SCALE GENOMIC DNA]</scope>
    <source>
        <strain evidence="5 6">DSM 101730</strain>
    </source>
</reference>
<comment type="pathway">
    <text evidence="1">Cofactor biosynthesis; riboflavin biosynthesis.</text>
</comment>
<dbReference type="EMBL" id="JACHFM010000003">
    <property type="protein sequence ID" value="MBB5223435.1"/>
    <property type="molecule type" value="Genomic_DNA"/>
</dbReference>
<evidence type="ECO:0000256" key="2">
    <source>
        <dbReference type="ARBA" id="ARBA00022857"/>
    </source>
</evidence>
<proteinExistence type="predicted"/>
<keyword evidence="6" id="KW-1185">Reference proteome</keyword>
<keyword evidence="3" id="KW-0560">Oxidoreductase</keyword>
<dbReference type="Proteomes" id="UP000549457">
    <property type="component" value="Unassembled WGS sequence"/>
</dbReference>